<accession>A0A292PT88</accession>
<feature type="compositionally biased region" description="Polar residues" evidence="1">
    <location>
        <begin position="20"/>
        <end position="33"/>
    </location>
</feature>
<feature type="region of interest" description="Disordered" evidence="1">
    <location>
        <begin position="1"/>
        <end position="33"/>
    </location>
</feature>
<proteinExistence type="predicted"/>
<reference evidence="2" key="1">
    <citation type="submission" date="2015-10" db="EMBL/GenBank/DDBJ databases">
        <authorList>
            <person name="Regsiter A."/>
            <person name="william w."/>
        </authorList>
    </citation>
    <scope>NUCLEOTIDE SEQUENCE</scope>
    <source>
        <strain evidence="2">Montdore</strain>
    </source>
</reference>
<organism evidence="2 3">
    <name type="scientific">Tuber aestivum</name>
    <name type="common">summer truffle</name>
    <dbReference type="NCBI Taxonomy" id="59557"/>
    <lineage>
        <taxon>Eukaryota</taxon>
        <taxon>Fungi</taxon>
        <taxon>Dikarya</taxon>
        <taxon>Ascomycota</taxon>
        <taxon>Pezizomycotina</taxon>
        <taxon>Pezizomycetes</taxon>
        <taxon>Pezizales</taxon>
        <taxon>Tuberaceae</taxon>
        <taxon>Tuber</taxon>
    </lineage>
</organism>
<evidence type="ECO:0000313" key="2">
    <source>
        <dbReference type="EMBL" id="CUS09683.1"/>
    </source>
</evidence>
<evidence type="ECO:0008006" key="4">
    <source>
        <dbReference type="Google" id="ProtNLM"/>
    </source>
</evidence>
<dbReference type="EMBL" id="LN891072">
    <property type="protein sequence ID" value="CUS09683.1"/>
    <property type="molecule type" value="Genomic_DNA"/>
</dbReference>
<evidence type="ECO:0000313" key="3">
    <source>
        <dbReference type="Proteomes" id="UP001412239"/>
    </source>
</evidence>
<evidence type="ECO:0000256" key="1">
    <source>
        <dbReference type="SAM" id="MobiDB-lite"/>
    </source>
</evidence>
<sequence length="151" mass="16566">MQSPTAHPQLPDPHDPPISAASSESGIATPSSIPTHPYLLPDGKYECPLCPMGTRKRFRSLATLQKHMLSPIAHMPKIYQCPDPEVFGIILQPGMKRKPQKHFTTFSGLLQHVEYGACTGGKSMFKSMVEFINERLGGLGLGEMRIPAAEQ</sequence>
<protein>
    <recommendedName>
        <fullName evidence="4">C2H2-type domain-containing protein</fullName>
    </recommendedName>
</protein>
<keyword evidence="3" id="KW-1185">Reference proteome</keyword>
<dbReference type="Proteomes" id="UP001412239">
    <property type="component" value="Unassembled WGS sequence"/>
</dbReference>
<dbReference type="AlphaFoldDB" id="A0A292PT88"/>
<gene>
    <name evidence="2" type="ORF">GSTUAT00006230001</name>
</gene>
<name>A0A292PT88_9PEZI</name>